<dbReference type="EMBL" id="BARS01015890">
    <property type="protein sequence ID" value="GAF95522.1"/>
    <property type="molecule type" value="Genomic_DNA"/>
</dbReference>
<sequence>MGPDPAELEDLYSTPHGCASCEDQLFLTDELVLVQVVYTNALPDRIECYDIDNGEGGFTYEPYFVHLDCWENFMEELDELTEHTPPTPDLLSIYDCSQCKSGIRAWETSCLVTPGELRRSPRAPEGVQGIHFDNCLGEPQLICISCITRMNDEVFEMWEDFSHNGECSEGSHIRCWRGNACHDNGCPCPKEQAC</sequence>
<proteinExistence type="predicted"/>
<comment type="caution">
    <text evidence="1">The sequence shown here is derived from an EMBL/GenBank/DDBJ whole genome shotgun (WGS) entry which is preliminary data.</text>
</comment>
<organism evidence="1">
    <name type="scientific">marine sediment metagenome</name>
    <dbReference type="NCBI Taxonomy" id="412755"/>
    <lineage>
        <taxon>unclassified sequences</taxon>
        <taxon>metagenomes</taxon>
        <taxon>ecological metagenomes</taxon>
    </lineage>
</organism>
<protein>
    <submittedName>
        <fullName evidence="1">Uncharacterized protein</fullName>
    </submittedName>
</protein>
<evidence type="ECO:0000313" key="1">
    <source>
        <dbReference type="EMBL" id="GAF95522.1"/>
    </source>
</evidence>
<dbReference type="AlphaFoldDB" id="X0U584"/>
<name>X0U584_9ZZZZ</name>
<reference evidence="1" key="1">
    <citation type="journal article" date="2014" name="Front. Microbiol.">
        <title>High frequency of phylogenetically diverse reductive dehalogenase-homologous genes in deep subseafloor sedimentary metagenomes.</title>
        <authorList>
            <person name="Kawai M."/>
            <person name="Futagami T."/>
            <person name="Toyoda A."/>
            <person name="Takaki Y."/>
            <person name="Nishi S."/>
            <person name="Hori S."/>
            <person name="Arai W."/>
            <person name="Tsubouchi T."/>
            <person name="Morono Y."/>
            <person name="Uchiyama I."/>
            <person name="Ito T."/>
            <person name="Fujiyama A."/>
            <person name="Inagaki F."/>
            <person name="Takami H."/>
        </authorList>
    </citation>
    <scope>NUCLEOTIDE SEQUENCE</scope>
    <source>
        <strain evidence="1">Expedition CK06-06</strain>
    </source>
</reference>
<accession>X0U584</accession>
<gene>
    <name evidence="1" type="ORF">S01H1_26228</name>
</gene>